<evidence type="ECO:0000256" key="2">
    <source>
        <dbReference type="SAM" id="MobiDB-lite"/>
    </source>
</evidence>
<feature type="compositionally biased region" description="Polar residues" evidence="2">
    <location>
        <begin position="222"/>
        <end position="233"/>
    </location>
</feature>
<keyword evidence="4" id="KW-1185">Reference proteome</keyword>
<dbReference type="Proteomes" id="UP001296104">
    <property type="component" value="Unassembled WGS sequence"/>
</dbReference>
<feature type="region of interest" description="Disordered" evidence="2">
    <location>
        <begin position="1"/>
        <end position="82"/>
    </location>
</feature>
<feature type="region of interest" description="Disordered" evidence="2">
    <location>
        <begin position="455"/>
        <end position="569"/>
    </location>
</feature>
<feature type="compositionally biased region" description="Polar residues" evidence="2">
    <location>
        <begin position="553"/>
        <end position="568"/>
    </location>
</feature>
<feature type="compositionally biased region" description="Polar residues" evidence="2">
    <location>
        <begin position="658"/>
        <end position="673"/>
    </location>
</feature>
<dbReference type="EMBL" id="CAVMBE010000060">
    <property type="protein sequence ID" value="CAK4032269.1"/>
    <property type="molecule type" value="Genomic_DNA"/>
</dbReference>
<sequence>MEQYNEDAGYSKTGNEAAAKALQGGSAFETAPLRSPRLQKQKSGPGMKNTSHVRPLPATAVITSNVQQDAGGFVEGTKARKGSLRNAVRKIFGRRSRDVGFQGPDVFAPRVLSSRHAYHKSEPAGLPPPREDAEPHYDQDSEFARRVVSGPFEGPAQAFIRTASPYAVQFPNSVRLKPMDLGNPSIGPPNQLRRRKTLPSIVFDDPEAALAARQLMGEDQAFETQQPHDTPTSVPKRVLSSIKKGRRKSRSADDLKSSATAASPRKRSDEIRCWRESVRPEVLRASGFCVAMETQQEQEDSQAQSAGFEFGDLGQVDQEGNNQDKTAHRQTLETWTSAAVSGSGARTIRSTPPRSRRHGQSLSEGDMRPSSGVDTEMSRDLEDRVAKLEAGLHDFQRSLQRLTAERNRRTIVMGSINTGRSSTDVRTPSLLADTLADALEPSSYEYEYGRTSLQPTAPAAQGFGPSQSSGAALENPFGPEKPKTQPAERPREASKVPNALRSHPPNQTGQPPEPLQKSTSERPPESFKMPSLHQSHPPPQQPPAPAPAPAPASTTKGKPQPYTFSSLYQMLADERSARRKLETQLRGLRQEISDLHSQVTASSNVHSVRSSYMLSGGSTKLQELLRETEEGSSPITAPHSPHSPQRDSGLSAVGETPQPVNMSRFSGSESENNAVGDGADDGELTTPQEGYQTPLEERSGFALGKFEGTASSKNQQGLMF</sequence>
<name>A0AAI8Z4F8_9PEZI</name>
<gene>
    <name evidence="3" type="ORF">LECACI_7A007427</name>
</gene>
<protein>
    <submittedName>
        <fullName evidence="3">Uncharacterized protein</fullName>
    </submittedName>
</protein>
<evidence type="ECO:0000313" key="4">
    <source>
        <dbReference type="Proteomes" id="UP001296104"/>
    </source>
</evidence>
<feature type="compositionally biased region" description="Pro residues" evidence="2">
    <location>
        <begin position="536"/>
        <end position="550"/>
    </location>
</feature>
<organism evidence="3 4">
    <name type="scientific">Lecanosticta acicola</name>
    <dbReference type="NCBI Taxonomy" id="111012"/>
    <lineage>
        <taxon>Eukaryota</taxon>
        <taxon>Fungi</taxon>
        <taxon>Dikarya</taxon>
        <taxon>Ascomycota</taxon>
        <taxon>Pezizomycotina</taxon>
        <taxon>Dothideomycetes</taxon>
        <taxon>Dothideomycetidae</taxon>
        <taxon>Mycosphaerellales</taxon>
        <taxon>Mycosphaerellaceae</taxon>
        <taxon>Lecanosticta</taxon>
    </lineage>
</organism>
<dbReference type="AlphaFoldDB" id="A0AAI8Z4F8"/>
<evidence type="ECO:0000313" key="3">
    <source>
        <dbReference type="EMBL" id="CAK4032269.1"/>
    </source>
</evidence>
<feature type="region of interest" description="Disordered" evidence="2">
    <location>
        <begin position="222"/>
        <end position="269"/>
    </location>
</feature>
<reference evidence="3" key="1">
    <citation type="submission" date="2023-11" db="EMBL/GenBank/DDBJ databases">
        <authorList>
            <person name="Alioto T."/>
            <person name="Alioto T."/>
            <person name="Gomez Garrido J."/>
        </authorList>
    </citation>
    <scope>NUCLEOTIDE SEQUENCE</scope>
</reference>
<accession>A0AAI8Z4F8</accession>
<feature type="region of interest" description="Disordered" evidence="2">
    <location>
        <begin position="118"/>
        <end position="139"/>
    </location>
</feature>
<proteinExistence type="predicted"/>
<feature type="coiled-coil region" evidence="1">
    <location>
        <begin position="571"/>
        <end position="598"/>
    </location>
</feature>
<feature type="region of interest" description="Disordered" evidence="2">
    <location>
        <begin position="312"/>
        <end position="378"/>
    </location>
</feature>
<feature type="compositionally biased region" description="Basic and acidic residues" evidence="2">
    <location>
        <begin position="480"/>
        <end position="494"/>
    </location>
</feature>
<keyword evidence="1" id="KW-0175">Coiled coil</keyword>
<feature type="compositionally biased region" description="Basic and acidic residues" evidence="2">
    <location>
        <begin position="129"/>
        <end position="139"/>
    </location>
</feature>
<comment type="caution">
    <text evidence="3">The sequence shown here is derived from an EMBL/GenBank/DDBJ whole genome shotgun (WGS) entry which is preliminary data.</text>
</comment>
<feature type="compositionally biased region" description="Polar residues" evidence="2">
    <location>
        <begin position="709"/>
        <end position="720"/>
    </location>
</feature>
<feature type="region of interest" description="Disordered" evidence="2">
    <location>
        <begin position="625"/>
        <end position="720"/>
    </location>
</feature>
<evidence type="ECO:0000256" key="1">
    <source>
        <dbReference type="SAM" id="Coils"/>
    </source>
</evidence>